<accession>A0A1R3HY31</accession>
<evidence type="ECO:0000313" key="1">
    <source>
        <dbReference type="EMBL" id="OMO75273.1"/>
    </source>
</evidence>
<dbReference type="AlphaFoldDB" id="A0A1R3HY31"/>
<gene>
    <name evidence="1" type="ORF">COLO4_26211</name>
</gene>
<proteinExistence type="predicted"/>
<dbReference type="EMBL" id="AWUE01019221">
    <property type="protein sequence ID" value="OMO75273.1"/>
    <property type="molecule type" value="Genomic_DNA"/>
</dbReference>
<reference evidence="2" key="1">
    <citation type="submission" date="2013-09" db="EMBL/GenBank/DDBJ databases">
        <title>Corchorus olitorius genome sequencing.</title>
        <authorList>
            <person name="Alam M."/>
            <person name="Haque M.S."/>
            <person name="Islam M.S."/>
            <person name="Emdad E.M."/>
            <person name="Islam M.M."/>
            <person name="Ahmed B."/>
            <person name="Halim A."/>
            <person name="Hossen Q.M.M."/>
            <person name="Hossain M.Z."/>
            <person name="Ahmed R."/>
            <person name="Khan M.M."/>
            <person name="Islam R."/>
            <person name="Rashid M.M."/>
            <person name="Khan S.A."/>
            <person name="Rahman M.S."/>
            <person name="Alam M."/>
            <person name="Yahiya A.S."/>
            <person name="Khan M.S."/>
            <person name="Azam M.S."/>
            <person name="Haque T."/>
            <person name="Lashkar M.Z.H."/>
            <person name="Akhand A.I."/>
            <person name="Morshed G."/>
            <person name="Roy S."/>
            <person name="Uddin K.S."/>
            <person name="Rabeya T."/>
            <person name="Hossain A.S."/>
            <person name="Chowdhury A."/>
            <person name="Snigdha A.R."/>
            <person name="Mortoza M.S."/>
            <person name="Matin S.A."/>
            <person name="Hoque S.M.E."/>
            <person name="Islam M.K."/>
            <person name="Roy D.K."/>
            <person name="Haider R."/>
            <person name="Moosa M.M."/>
            <person name="Elias S.M."/>
            <person name="Hasan A.M."/>
            <person name="Jahan S."/>
            <person name="Shafiuddin M."/>
            <person name="Mahmood N."/>
            <person name="Shommy N.S."/>
        </authorList>
    </citation>
    <scope>NUCLEOTIDE SEQUENCE [LARGE SCALE GENOMIC DNA]</scope>
    <source>
        <strain evidence="2">cv. O-4</strain>
    </source>
</reference>
<sequence>MVNYKRKEKCGVNAIAYGNTAPPPQKSVSKTFLYDNDRYCSYKHDDSKGGGGHMGS</sequence>
<keyword evidence="2" id="KW-1185">Reference proteome</keyword>
<comment type="caution">
    <text evidence="1">The sequence shown here is derived from an EMBL/GenBank/DDBJ whole genome shotgun (WGS) entry which is preliminary data.</text>
</comment>
<organism evidence="1 2">
    <name type="scientific">Corchorus olitorius</name>
    <dbReference type="NCBI Taxonomy" id="93759"/>
    <lineage>
        <taxon>Eukaryota</taxon>
        <taxon>Viridiplantae</taxon>
        <taxon>Streptophyta</taxon>
        <taxon>Embryophyta</taxon>
        <taxon>Tracheophyta</taxon>
        <taxon>Spermatophyta</taxon>
        <taxon>Magnoliopsida</taxon>
        <taxon>eudicotyledons</taxon>
        <taxon>Gunneridae</taxon>
        <taxon>Pentapetalae</taxon>
        <taxon>rosids</taxon>
        <taxon>malvids</taxon>
        <taxon>Malvales</taxon>
        <taxon>Malvaceae</taxon>
        <taxon>Grewioideae</taxon>
        <taxon>Apeibeae</taxon>
        <taxon>Corchorus</taxon>
    </lineage>
</organism>
<protein>
    <submittedName>
        <fullName evidence="1">Tyrosyl-DNA phosphodiesterase 1-like protein</fullName>
    </submittedName>
</protein>
<name>A0A1R3HY31_9ROSI</name>
<dbReference type="Proteomes" id="UP000187203">
    <property type="component" value="Unassembled WGS sequence"/>
</dbReference>
<evidence type="ECO:0000313" key="2">
    <source>
        <dbReference type="Proteomes" id="UP000187203"/>
    </source>
</evidence>